<feature type="transmembrane region" description="Helical" evidence="12">
    <location>
        <begin position="266"/>
        <end position="284"/>
    </location>
</feature>
<sequence length="1157" mass="132998">MELQEREENVPFFHHKLTEKHGKGFLEIPGFFRFPSEEKVRVEFFTNEKSFKERLQVYFIKNQRSSLRIRLFNLFIKLLSCVLYIVRVSMDNPKTIECYPVPFQSETCWNFTKSEMPAELFRQNQTIDWKLLLWVNRNQWLWAIQVTVAIISLAEQLLLTYLGYKGNIIQQILSPVFFLEIVNTVPFIITIFYFPIRNLFVPVFLNCWLAKAALESMFNDLHRAMLKSQSALSHHMMILIATFLCLFFTSICGIQHLQRAGNRQMDLIDCVWYVIVTFSTVGYGDVVPDIWPSKVFMMLVIIAALIVLPTQVEQLAFTWIERQKQGGTYSSHRAQNEKHVVLCTTTLHADVIMDFLNEFYAHPKLQHYYVVLLSPCELDATMKMILQVPIWAARVIYIQGSALKDSDLNRCRMQEAEACFVIAERNITDRTAADQHTILRSWAVKDFAPYVPQYVQMFRPENKIHVKFAEHVVCEDEFKYALLANNCLCPGTSTLVTLLLHTSRGAEGQSSNENWMRLYGRCSGNEIYQIVLGKSKFFEEYEGKSFNYASFHAHRKYGVALVGIKQQDISGSTIQLNPGPRHLMKKTDLLFYMSITKEENTFVQSNQNQEKLTSTNRAASNVANIGAVALAVKRSSSRPTFSRILKRRDPQAEVRKDFLNVPTEAMKRKPSIATIPPICEQECRENEGAQTSEESSDDDDDNYVKGFPPVTPYIGTSPTLCHLMRNKRPLCCLQLTSACSHCSYKTATDYQWTNGAVIVIADYASNGLYNFIIPLRSHARPKKSLNPIVLLLEKKPDPKFLDTICYLPMVYWIMGSMDNLDNLLKSGINLANNVIVSSKESSNAQDEDTLSDCNTIVAVQTMHRLFPKANIITELCHANNMRFMQFRAKDSFSLRVSKMEKKEKERGSHLYYMFRLPFAAGNVFSASMLDGLLYQAFVKSYLITFIRLLLGIDQAVGSGHLSSMRIKPEDLWLKTYGRLYQRLCSTTCEIPIGIYRTQKLEKRDPEVSSPPTWRFRNSFRRSRKSKSSSSRYSTSQIHDEAAIEHQEIIQMVQSRMLSLDMSPDAYTHMNPRRNTTSYVIINPEYDLELIEDDIIYLIKPSSLSPQASPLIDERKIKEMKRQEPPGAEKELMPTTAFHIKIEDHDQVEDAPLSGTIV</sequence>
<accession>A0A7I8V7M2</accession>
<keyword evidence="7 12" id="KW-1133">Transmembrane helix</keyword>
<protein>
    <submittedName>
        <fullName evidence="14">DgyrCDS857</fullName>
    </submittedName>
</protein>
<evidence type="ECO:0000256" key="2">
    <source>
        <dbReference type="ARBA" id="ARBA00022448"/>
    </source>
</evidence>
<evidence type="ECO:0000256" key="8">
    <source>
        <dbReference type="ARBA" id="ARBA00023065"/>
    </source>
</evidence>
<evidence type="ECO:0000256" key="10">
    <source>
        <dbReference type="ARBA" id="ARBA00023303"/>
    </source>
</evidence>
<gene>
    <name evidence="14" type="ORF">DGYR_LOCUS839</name>
</gene>
<feature type="domain" description="RCK N-terminal" evidence="13">
    <location>
        <begin position="337"/>
        <end position="473"/>
    </location>
</feature>
<keyword evidence="2" id="KW-0813">Transport</keyword>
<keyword evidence="6" id="KW-0630">Potassium</keyword>
<dbReference type="AlphaFoldDB" id="A0A7I8V7M2"/>
<feature type="transmembrane region" description="Helical" evidence="12">
    <location>
        <begin position="140"/>
        <end position="164"/>
    </location>
</feature>
<evidence type="ECO:0000256" key="5">
    <source>
        <dbReference type="ARBA" id="ARBA00022826"/>
    </source>
</evidence>
<keyword evidence="8" id="KW-0406">Ion transport</keyword>
<dbReference type="Pfam" id="PF22614">
    <property type="entry name" value="Slo-like_RCK"/>
    <property type="match status" value="2"/>
</dbReference>
<evidence type="ECO:0000256" key="9">
    <source>
        <dbReference type="ARBA" id="ARBA00023136"/>
    </source>
</evidence>
<evidence type="ECO:0000256" key="11">
    <source>
        <dbReference type="ARBA" id="ARBA00034430"/>
    </source>
</evidence>
<dbReference type="Gene3D" id="1.10.287.70">
    <property type="match status" value="1"/>
</dbReference>
<dbReference type="FunFam" id="3.40.50.720:FF:000011">
    <property type="entry name" value="Potassium channel subfamily T member 1"/>
    <property type="match status" value="1"/>
</dbReference>
<dbReference type="GO" id="GO:0005228">
    <property type="term" value="F:intracellular sodium-activated potassium channel activity"/>
    <property type="evidence" value="ECO:0007669"/>
    <property type="project" value="TreeGrafter"/>
</dbReference>
<evidence type="ECO:0000313" key="14">
    <source>
        <dbReference type="EMBL" id="CAD5111557.1"/>
    </source>
</evidence>
<dbReference type="InterPro" id="IPR003148">
    <property type="entry name" value="RCK_N"/>
</dbReference>
<keyword evidence="4 12" id="KW-0812">Transmembrane</keyword>
<reference evidence="14 15" key="1">
    <citation type="submission" date="2020-08" db="EMBL/GenBank/DDBJ databases">
        <authorList>
            <person name="Hejnol A."/>
        </authorList>
    </citation>
    <scope>NUCLEOTIDE SEQUENCE [LARGE SCALE GENOMIC DNA]</scope>
</reference>
<evidence type="ECO:0000256" key="7">
    <source>
        <dbReference type="ARBA" id="ARBA00022989"/>
    </source>
</evidence>
<dbReference type="InterPro" id="IPR047871">
    <property type="entry name" value="K_chnl_Slo-like"/>
</dbReference>
<comment type="subcellular location">
    <subcellularLocation>
        <location evidence="1">Membrane</location>
        <topology evidence="1">Multi-pass membrane protein</topology>
    </subcellularLocation>
</comment>
<keyword evidence="5" id="KW-0631">Potassium channel</keyword>
<dbReference type="GO" id="GO:0015271">
    <property type="term" value="F:outward rectifier potassium channel activity"/>
    <property type="evidence" value="ECO:0007669"/>
    <property type="project" value="TreeGrafter"/>
</dbReference>
<comment type="catalytic activity">
    <reaction evidence="11">
        <text>K(+)(in) = K(+)(out)</text>
        <dbReference type="Rhea" id="RHEA:29463"/>
        <dbReference type="ChEBI" id="CHEBI:29103"/>
    </reaction>
</comment>
<feature type="transmembrane region" description="Helical" evidence="12">
    <location>
        <begin position="235"/>
        <end position="254"/>
    </location>
</feature>
<dbReference type="OrthoDB" id="257992at2759"/>
<organism evidence="14 15">
    <name type="scientific">Dimorphilus gyrociliatus</name>
    <dbReference type="NCBI Taxonomy" id="2664684"/>
    <lineage>
        <taxon>Eukaryota</taxon>
        <taxon>Metazoa</taxon>
        <taxon>Spiralia</taxon>
        <taxon>Lophotrochozoa</taxon>
        <taxon>Annelida</taxon>
        <taxon>Polychaeta</taxon>
        <taxon>Polychaeta incertae sedis</taxon>
        <taxon>Dinophilidae</taxon>
        <taxon>Dimorphilus</taxon>
    </lineage>
</organism>
<proteinExistence type="predicted"/>
<evidence type="ECO:0000256" key="4">
    <source>
        <dbReference type="ARBA" id="ARBA00022692"/>
    </source>
</evidence>
<evidence type="ECO:0000259" key="13">
    <source>
        <dbReference type="PROSITE" id="PS51201"/>
    </source>
</evidence>
<comment type="caution">
    <text evidence="14">The sequence shown here is derived from an EMBL/GenBank/DDBJ whole genome shotgun (WGS) entry which is preliminary data.</text>
</comment>
<dbReference type="FunFam" id="3.40.50.720:FF:000034">
    <property type="entry name" value="Potassium channel subfamily T member 1"/>
    <property type="match status" value="1"/>
</dbReference>
<dbReference type="Pfam" id="PF07885">
    <property type="entry name" value="Ion_trans_2"/>
    <property type="match status" value="1"/>
</dbReference>
<dbReference type="PROSITE" id="PS51201">
    <property type="entry name" value="RCK_N"/>
    <property type="match status" value="1"/>
</dbReference>
<keyword evidence="3" id="KW-0633">Potassium transport</keyword>
<dbReference type="EMBL" id="CAJFCJ010000001">
    <property type="protein sequence ID" value="CAD5111557.1"/>
    <property type="molecule type" value="Genomic_DNA"/>
</dbReference>
<dbReference type="PANTHER" id="PTHR10027">
    <property type="entry name" value="CALCIUM-ACTIVATED POTASSIUM CHANNEL ALPHA CHAIN"/>
    <property type="match status" value="1"/>
</dbReference>
<name>A0A7I8V7M2_9ANNE</name>
<evidence type="ECO:0000256" key="6">
    <source>
        <dbReference type="ARBA" id="ARBA00022958"/>
    </source>
</evidence>
<dbReference type="GO" id="GO:0005886">
    <property type="term" value="C:plasma membrane"/>
    <property type="evidence" value="ECO:0007669"/>
    <property type="project" value="TreeGrafter"/>
</dbReference>
<dbReference type="SUPFAM" id="SSF81324">
    <property type="entry name" value="Voltage-gated potassium channels"/>
    <property type="match status" value="1"/>
</dbReference>
<dbReference type="FunFam" id="1.10.287.70:FF:000137">
    <property type="entry name" value="Slowpoke 2, isoform E"/>
    <property type="match status" value="1"/>
</dbReference>
<dbReference type="Gene3D" id="3.40.50.720">
    <property type="entry name" value="NAD(P)-binding Rossmann-like Domain"/>
    <property type="match status" value="2"/>
</dbReference>
<dbReference type="InterPro" id="IPR013099">
    <property type="entry name" value="K_chnl_dom"/>
</dbReference>
<feature type="transmembrane region" description="Helical" evidence="12">
    <location>
        <begin position="176"/>
        <end position="196"/>
    </location>
</feature>
<dbReference type="Proteomes" id="UP000549394">
    <property type="component" value="Unassembled WGS sequence"/>
</dbReference>
<keyword evidence="10" id="KW-0407">Ion channel</keyword>
<keyword evidence="9 12" id="KW-0472">Membrane</keyword>
<dbReference type="PANTHER" id="PTHR10027:SF10">
    <property type="entry name" value="SLOWPOKE 2, ISOFORM D"/>
    <property type="match status" value="1"/>
</dbReference>
<dbReference type="Pfam" id="PF03493">
    <property type="entry name" value="BK_channel_a"/>
    <property type="match status" value="1"/>
</dbReference>
<evidence type="ECO:0000256" key="1">
    <source>
        <dbReference type="ARBA" id="ARBA00004141"/>
    </source>
</evidence>
<evidence type="ECO:0000256" key="12">
    <source>
        <dbReference type="SAM" id="Phobius"/>
    </source>
</evidence>
<keyword evidence="15" id="KW-1185">Reference proteome</keyword>
<evidence type="ECO:0000313" key="15">
    <source>
        <dbReference type="Proteomes" id="UP000549394"/>
    </source>
</evidence>
<dbReference type="InterPro" id="IPR003929">
    <property type="entry name" value="K_chnl_BK_asu"/>
</dbReference>
<feature type="transmembrane region" description="Helical" evidence="12">
    <location>
        <begin position="71"/>
        <end position="90"/>
    </location>
</feature>
<evidence type="ECO:0000256" key="3">
    <source>
        <dbReference type="ARBA" id="ARBA00022538"/>
    </source>
</evidence>